<evidence type="ECO:0000313" key="2">
    <source>
        <dbReference type="Proteomes" id="UP001202831"/>
    </source>
</evidence>
<comment type="caution">
    <text evidence="1">The sequence shown here is derived from an EMBL/GenBank/DDBJ whole genome shotgun (WGS) entry which is preliminary data.</text>
</comment>
<evidence type="ECO:0000313" key="1">
    <source>
        <dbReference type="EMBL" id="MCL2915363.1"/>
    </source>
</evidence>
<protein>
    <submittedName>
        <fullName evidence="1">Uncharacterized protein</fullName>
    </submittedName>
</protein>
<gene>
    <name evidence="1" type="ORF">L2725_16540</name>
</gene>
<dbReference type="Proteomes" id="UP001202831">
    <property type="component" value="Unassembled WGS sequence"/>
</dbReference>
<sequence>MFKLVIRALKQDKQLVKHVAKCERKKVQLPEGLNTLEVIPAKGWWG</sequence>
<dbReference type="EMBL" id="JAKIKT010000007">
    <property type="protein sequence ID" value="MCL2915363.1"/>
    <property type="molecule type" value="Genomic_DNA"/>
</dbReference>
<dbReference type="RefSeq" id="WP_205407268.1">
    <property type="nucleotide sequence ID" value="NZ_JAKIKT010000007.1"/>
</dbReference>
<accession>A0ABT0NAD0</accession>
<keyword evidence="2" id="KW-1185">Reference proteome</keyword>
<reference evidence="1 2" key="1">
    <citation type="submission" date="2022-01" db="EMBL/GenBank/DDBJ databases">
        <title>Whole genome-based taxonomy of the Shewanellaceae.</title>
        <authorList>
            <person name="Martin-Rodriguez A.J."/>
        </authorList>
    </citation>
    <scope>NUCLEOTIDE SEQUENCE [LARGE SCALE GENOMIC DNA]</scope>
    <source>
        <strain evidence="1 2">DSM 21332</strain>
    </source>
</reference>
<name>A0ABT0NAD0_9GAMM</name>
<organism evidence="1 2">
    <name type="scientific">Shewanella corallii</name>
    <dbReference type="NCBI Taxonomy" id="560080"/>
    <lineage>
        <taxon>Bacteria</taxon>
        <taxon>Pseudomonadati</taxon>
        <taxon>Pseudomonadota</taxon>
        <taxon>Gammaproteobacteria</taxon>
        <taxon>Alteromonadales</taxon>
        <taxon>Shewanellaceae</taxon>
        <taxon>Shewanella</taxon>
    </lineage>
</organism>
<proteinExistence type="predicted"/>